<dbReference type="Proteomes" id="UP000030143">
    <property type="component" value="Unassembled WGS sequence"/>
</dbReference>
<dbReference type="HOGENOM" id="CLU_058675_0_0_1"/>
<sequence length="230" mass="25624">MDPISFALALGGIPGMFTSCVECCRYIQFGRDFEKDFGMTLCKLEACELRLTRWGTAMGIEGPDSRLRADLYGKEQIKSAYHWLMEIEKAFNIATETSARFKSTAKPEKLLLLDTDTEIAKANNSLNGLHLTMRNIIDGQLLREVTDGEDEVLKDMLQMELQQRTIHVGEIQVKDDFVGQIGDNVELASQASNIEIKVVGGSGRAMLHIGSNIASGKTIYDQGQRKNYQP</sequence>
<dbReference type="VEuPathDB" id="FungiDB:PEXP_045460"/>
<dbReference type="AlphaFoldDB" id="A0A0A2JGX7"/>
<dbReference type="Pfam" id="PF14479">
    <property type="entry name" value="HeLo"/>
    <property type="match status" value="1"/>
</dbReference>
<keyword evidence="3" id="KW-1185">Reference proteome</keyword>
<dbReference type="STRING" id="27334.A0A0A2JGX7"/>
<evidence type="ECO:0000313" key="2">
    <source>
        <dbReference type="EMBL" id="KGO53943.1"/>
    </source>
</evidence>
<dbReference type="EMBL" id="JQFZ01000239">
    <property type="protein sequence ID" value="KGO53943.1"/>
    <property type="molecule type" value="Genomic_DNA"/>
</dbReference>
<dbReference type="Gene3D" id="1.20.120.1020">
    <property type="entry name" value="Prion-inhibition and propagation, HeLo domain"/>
    <property type="match status" value="1"/>
</dbReference>
<accession>A0A0A2JGX7</accession>
<comment type="caution">
    <text evidence="2">The sequence shown here is derived from an EMBL/GenBank/DDBJ whole genome shotgun (WGS) entry which is preliminary data.</text>
</comment>
<dbReference type="InterPro" id="IPR038305">
    <property type="entry name" value="HeLo_sf"/>
</dbReference>
<dbReference type="GeneID" id="27675116"/>
<organism evidence="2 3">
    <name type="scientific">Penicillium expansum</name>
    <name type="common">Blue mold rot fungus</name>
    <dbReference type="NCBI Taxonomy" id="27334"/>
    <lineage>
        <taxon>Eukaryota</taxon>
        <taxon>Fungi</taxon>
        <taxon>Dikarya</taxon>
        <taxon>Ascomycota</taxon>
        <taxon>Pezizomycotina</taxon>
        <taxon>Eurotiomycetes</taxon>
        <taxon>Eurotiomycetidae</taxon>
        <taxon>Eurotiales</taxon>
        <taxon>Aspergillaceae</taxon>
        <taxon>Penicillium</taxon>
    </lineage>
</organism>
<evidence type="ECO:0000313" key="3">
    <source>
        <dbReference type="Proteomes" id="UP000030143"/>
    </source>
</evidence>
<gene>
    <name evidence="2" type="ORF">PEX2_024220</name>
</gene>
<protein>
    <recommendedName>
        <fullName evidence="1">Prion-inhibition and propagation HeLo domain-containing protein</fullName>
    </recommendedName>
</protein>
<dbReference type="RefSeq" id="XP_016596459.1">
    <property type="nucleotide sequence ID" value="XM_016739697.1"/>
</dbReference>
<dbReference type="InterPro" id="IPR029498">
    <property type="entry name" value="HeLo_dom"/>
</dbReference>
<reference evidence="2 3" key="1">
    <citation type="journal article" date="2015" name="Mol. Plant Microbe Interact.">
        <title>Genome, transcriptome, and functional analyses of Penicillium expansum provide new insights into secondary metabolism and pathogenicity.</title>
        <authorList>
            <person name="Ballester A.R."/>
            <person name="Marcet-Houben M."/>
            <person name="Levin E."/>
            <person name="Sela N."/>
            <person name="Selma-Lazaro C."/>
            <person name="Carmona L."/>
            <person name="Wisniewski M."/>
            <person name="Droby S."/>
            <person name="Gonzalez-Candelas L."/>
            <person name="Gabaldon T."/>
        </authorList>
    </citation>
    <scope>NUCLEOTIDE SEQUENCE [LARGE SCALE GENOMIC DNA]</scope>
    <source>
        <strain evidence="2 3">MD-8</strain>
    </source>
</reference>
<evidence type="ECO:0000259" key="1">
    <source>
        <dbReference type="Pfam" id="PF14479"/>
    </source>
</evidence>
<proteinExistence type="predicted"/>
<name>A0A0A2JGX7_PENEN</name>
<feature type="domain" description="Prion-inhibition and propagation HeLo" evidence="1">
    <location>
        <begin position="9"/>
        <end position="109"/>
    </location>
</feature>